<dbReference type="InterPro" id="IPR011333">
    <property type="entry name" value="SKP1/BTB/POZ_sf"/>
</dbReference>
<evidence type="ECO:0000256" key="2">
    <source>
        <dbReference type="ARBA" id="ARBA00010846"/>
    </source>
</evidence>
<dbReference type="SUPFAM" id="SSF54695">
    <property type="entry name" value="POZ domain"/>
    <property type="match status" value="1"/>
</dbReference>
<dbReference type="CDD" id="cd18280">
    <property type="entry name" value="BTB_POZ_BPM_plant"/>
    <property type="match status" value="1"/>
</dbReference>
<dbReference type="Gene3D" id="3.30.710.10">
    <property type="entry name" value="Potassium Channel Kv1.1, Chain A"/>
    <property type="match status" value="1"/>
</dbReference>
<evidence type="ECO:0000256" key="1">
    <source>
        <dbReference type="ARBA" id="ARBA00004906"/>
    </source>
</evidence>
<dbReference type="Pfam" id="PF24570">
    <property type="entry name" value="BACK_BPM_SPOP"/>
    <property type="match status" value="1"/>
</dbReference>
<comment type="similarity">
    <text evidence="2">Belongs to the Tdpoz family.</text>
</comment>
<accession>A0ABC9BTX4</accession>
<reference evidence="5 6" key="2">
    <citation type="submission" date="2024-10" db="EMBL/GenBank/DDBJ databases">
        <authorList>
            <person name="Ryan C."/>
        </authorList>
    </citation>
    <scope>NUCLEOTIDE SEQUENCE [LARGE SCALE GENOMIC DNA]</scope>
</reference>
<dbReference type="AlphaFoldDB" id="A0ABC9BTX4"/>
<gene>
    <name evidence="5" type="ORF">URODEC1_LOCUS68539</name>
</gene>
<dbReference type="SUPFAM" id="SSF49599">
    <property type="entry name" value="TRAF domain-like"/>
    <property type="match status" value="1"/>
</dbReference>
<sequence>MAAHDESLPTPPTRSDMDASHGAHVFEVQNYSQHRGLCFSGFLRSSTFRVGGCDWAIRFYPGGCLKTKDPPGSAAELHSYVAVGLELATMDAAAAVSFCVELVDQATGARYSGTVSDKATFDTRCVDGFLQTWCINRLMKRSELESSVFLRDDRIVIECNVRVIEGTRAPEARPEVMVPPSDLPEHLGTMLEEGDGADVTFEVQGESIPAHRAVVASRSPVFKAELHGQMKERREDHIAISDMQPDVFKGLLRFIYTDSLPNMDDLSKSDSLEMARHLLVAADRYAMDRLQLVCARILSKSLDVENMSTTLGLADRHGCSALKDACIEYIISSDRMDDVVKTEGYARLKSSCPSVLVEVLEKASELHKI</sequence>
<proteinExistence type="inferred from homology"/>
<feature type="domain" description="BTB" evidence="3">
    <location>
        <begin position="197"/>
        <end position="264"/>
    </location>
</feature>
<evidence type="ECO:0000313" key="6">
    <source>
        <dbReference type="Proteomes" id="UP001497457"/>
    </source>
</evidence>
<dbReference type="Pfam" id="PF00651">
    <property type="entry name" value="BTB"/>
    <property type="match status" value="1"/>
</dbReference>
<dbReference type="EMBL" id="OZ075137">
    <property type="protein sequence ID" value="CAL5007523.1"/>
    <property type="molecule type" value="Genomic_DNA"/>
</dbReference>
<feature type="domain" description="MATH" evidence="4">
    <location>
        <begin position="21"/>
        <end position="161"/>
    </location>
</feature>
<dbReference type="Gene3D" id="2.60.210.10">
    <property type="entry name" value="Apoptosis, Tumor Necrosis Factor Receptor Associated Protein 2, Chain A"/>
    <property type="match status" value="1"/>
</dbReference>
<dbReference type="Proteomes" id="UP001497457">
    <property type="component" value="Chromosome 27b"/>
</dbReference>
<evidence type="ECO:0000313" key="5">
    <source>
        <dbReference type="EMBL" id="CAL5007523.1"/>
    </source>
</evidence>
<dbReference type="InterPro" id="IPR008974">
    <property type="entry name" value="TRAF-like"/>
</dbReference>
<dbReference type="InterPro" id="IPR000210">
    <property type="entry name" value="BTB/POZ_dom"/>
</dbReference>
<dbReference type="PROSITE" id="PS50144">
    <property type="entry name" value="MATH"/>
    <property type="match status" value="1"/>
</dbReference>
<dbReference type="Pfam" id="PF22486">
    <property type="entry name" value="MATH_2"/>
    <property type="match status" value="1"/>
</dbReference>
<dbReference type="InterPro" id="IPR045005">
    <property type="entry name" value="BPM1-6"/>
</dbReference>
<dbReference type="InterPro" id="IPR056423">
    <property type="entry name" value="BACK_BPM_SPOP"/>
</dbReference>
<evidence type="ECO:0000259" key="3">
    <source>
        <dbReference type="PROSITE" id="PS50097"/>
    </source>
</evidence>
<dbReference type="CDD" id="cd00121">
    <property type="entry name" value="MATH"/>
    <property type="match status" value="1"/>
</dbReference>
<evidence type="ECO:0000259" key="4">
    <source>
        <dbReference type="PROSITE" id="PS50144"/>
    </source>
</evidence>
<comment type="pathway">
    <text evidence="1">Protein modification; protein ubiquitination.</text>
</comment>
<dbReference type="PANTHER" id="PTHR26379">
    <property type="entry name" value="BTB/POZ AND MATH DOMAIN-CONTAINING PROTEIN 1"/>
    <property type="match status" value="1"/>
</dbReference>
<keyword evidence="6" id="KW-1185">Reference proteome</keyword>
<dbReference type="PROSITE" id="PS50097">
    <property type="entry name" value="BTB"/>
    <property type="match status" value="1"/>
</dbReference>
<organism evidence="5 6">
    <name type="scientific">Urochloa decumbens</name>
    <dbReference type="NCBI Taxonomy" id="240449"/>
    <lineage>
        <taxon>Eukaryota</taxon>
        <taxon>Viridiplantae</taxon>
        <taxon>Streptophyta</taxon>
        <taxon>Embryophyta</taxon>
        <taxon>Tracheophyta</taxon>
        <taxon>Spermatophyta</taxon>
        <taxon>Magnoliopsida</taxon>
        <taxon>Liliopsida</taxon>
        <taxon>Poales</taxon>
        <taxon>Poaceae</taxon>
        <taxon>PACMAD clade</taxon>
        <taxon>Panicoideae</taxon>
        <taxon>Panicodae</taxon>
        <taxon>Paniceae</taxon>
        <taxon>Melinidinae</taxon>
        <taxon>Urochloa</taxon>
    </lineage>
</organism>
<protein>
    <submittedName>
        <fullName evidence="5">Uncharacterized protein</fullName>
    </submittedName>
</protein>
<dbReference type="InterPro" id="IPR002083">
    <property type="entry name" value="MATH/TRAF_dom"/>
</dbReference>
<reference evidence="6" key="1">
    <citation type="submission" date="2024-06" db="EMBL/GenBank/DDBJ databases">
        <authorList>
            <person name="Ryan C."/>
        </authorList>
    </citation>
    <scope>NUCLEOTIDE SEQUENCE [LARGE SCALE GENOMIC DNA]</scope>
</reference>
<dbReference type="Gene3D" id="1.25.40.420">
    <property type="match status" value="1"/>
</dbReference>
<dbReference type="SMART" id="SM00225">
    <property type="entry name" value="BTB"/>
    <property type="match status" value="1"/>
</dbReference>
<dbReference type="PANTHER" id="PTHR26379:SF474">
    <property type="entry name" value="OS08G0228200 PROTEIN"/>
    <property type="match status" value="1"/>
</dbReference>
<name>A0ABC9BTX4_9POAL</name>